<evidence type="ECO:0008006" key="6">
    <source>
        <dbReference type="Google" id="ProtNLM"/>
    </source>
</evidence>
<proteinExistence type="predicted"/>
<sequence length="198" mass="22841">MNRRFTSKPIYLFLIIFLFAAALNAAAQVGPPWPEKDKKPEQKGNPAPPAEEQGYKKEELREMLETLRVWKMTKALELTEEQSLKIFPRMNEIEKAREAAGKVRAQAAEELKKMVNSPAGPDREKISEKLAGIEKAESELRSKEEKFREEIKSLLSPVQQAKLVIFLKDFEEDVKRMVAEVRGMRKEAAEKKMQQKRK</sequence>
<dbReference type="AlphaFoldDB" id="A0A2M7S8G5"/>
<feature type="signal peptide" evidence="3">
    <location>
        <begin position="1"/>
        <end position="27"/>
    </location>
</feature>
<name>A0A2M7S8G5_9BACT</name>
<dbReference type="Proteomes" id="UP000229307">
    <property type="component" value="Unassembled WGS sequence"/>
</dbReference>
<organism evidence="4 5">
    <name type="scientific">Candidatus Desantisbacteria bacterium CG_4_10_14_0_8_um_filter_48_22</name>
    <dbReference type="NCBI Taxonomy" id="1974543"/>
    <lineage>
        <taxon>Bacteria</taxon>
        <taxon>Candidatus Desantisiibacteriota</taxon>
    </lineage>
</organism>
<comment type="caution">
    <text evidence="4">The sequence shown here is derived from an EMBL/GenBank/DDBJ whole genome shotgun (WGS) entry which is preliminary data.</text>
</comment>
<feature type="coiled-coil region" evidence="1">
    <location>
        <begin position="126"/>
        <end position="187"/>
    </location>
</feature>
<protein>
    <recommendedName>
        <fullName evidence="6">Periplasmic heavy metal sensor</fullName>
    </recommendedName>
</protein>
<evidence type="ECO:0000256" key="2">
    <source>
        <dbReference type="SAM" id="MobiDB-lite"/>
    </source>
</evidence>
<evidence type="ECO:0000313" key="4">
    <source>
        <dbReference type="EMBL" id="PIZ15812.1"/>
    </source>
</evidence>
<keyword evidence="3" id="KW-0732">Signal</keyword>
<accession>A0A2M7S8G5</accession>
<evidence type="ECO:0000256" key="1">
    <source>
        <dbReference type="SAM" id="Coils"/>
    </source>
</evidence>
<gene>
    <name evidence="4" type="ORF">COY52_08770</name>
</gene>
<dbReference type="EMBL" id="PFMR01000231">
    <property type="protein sequence ID" value="PIZ15812.1"/>
    <property type="molecule type" value="Genomic_DNA"/>
</dbReference>
<feature type="chain" id="PRO_5014948051" description="Periplasmic heavy metal sensor" evidence="3">
    <location>
        <begin position="28"/>
        <end position="198"/>
    </location>
</feature>
<evidence type="ECO:0000256" key="3">
    <source>
        <dbReference type="SAM" id="SignalP"/>
    </source>
</evidence>
<keyword evidence="1" id="KW-0175">Coiled coil</keyword>
<reference evidence="5" key="1">
    <citation type="submission" date="2017-09" db="EMBL/GenBank/DDBJ databases">
        <title>Depth-based differentiation of microbial function through sediment-hosted aquifers and enrichment of novel symbionts in the deep terrestrial subsurface.</title>
        <authorList>
            <person name="Probst A.J."/>
            <person name="Ladd B."/>
            <person name="Jarett J.K."/>
            <person name="Geller-Mcgrath D.E."/>
            <person name="Sieber C.M.K."/>
            <person name="Emerson J.B."/>
            <person name="Anantharaman K."/>
            <person name="Thomas B.C."/>
            <person name="Malmstrom R."/>
            <person name="Stieglmeier M."/>
            <person name="Klingl A."/>
            <person name="Woyke T."/>
            <person name="Ryan C.M."/>
            <person name="Banfield J.F."/>
        </authorList>
    </citation>
    <scope>NUCLEOTIDE SEQUENCE [LARGE SCALE GENOMIC DNA]</scope>
</reference>
<dbReference type="Gene3D" id="1.20.120.1490">
    <property type="match status" value="1"/>
</dbReference>
<feature type="region of interest" description="Disordered" evidence="2">
    <location>
        <begin position="32"/>
        <end position="58"/>
    </location>
</feature>
<evidence type="ECO:0000313" key="5">
    <source>
        <dbReference type="Proteomes" id="UP000229307"/>
    </source>
</evidence>